<reference evidence="1 3" key="1">
    <citation type="journal article" date="2011" name="Nature">
        <title>The Medicago genome provides insight into the evolution of rhizobial symbioses.</title>
        <authorList>
            <person name="Young N.D."/>
            <person name="Debelle F."/>
            <person name="Oldroyd G.E."/>
            <person name="Geurts R."/>
            <person name="Cannon S.B."/>
            <person name="Udvardi M.K."/>
            <person name="Benedito V.A."/>
            <person name="Mayer K.F."/>
            <person name="Gouzy J."/>
            <person name="Schoof H."/>
            <person name="Van de Peer Y."/>
            <person name="Proost S."/>
            <person name="Cook D.R."/>
            <person name="Meyers B.C."/>
            <person name="Spannagl M."/>
            <person name="Cheung F."/>
            <person name="De Mita S."/>
            <person name="Krishnakumar V."/>
            <person name="Gundlach H."/>
            <person name="Zhou S."/>
            <person name="Mudge J."/>
            <person name="Bharti A.K."/>
            <person name="Murray J.D."/>
            <person name="Naoumkina M.A."/>
            <person name="Rosen B."/>
            <person name="Silverstein K.A."/>
            <person name="Tang H."/>
            <person name="Rombauts S."/>
            <person name="Zhao P.X."/>
            <person name="Zhou P."/>
            <person name="Barbe V."/>
            <person name="Bardou P."/>
            <person name="Bechner M."/>
            <person name="Bellec A."/>
            <person name="Berger A."/>
            <person name="Berges H."/>
            <person name="Bidwell S."/>
            <person name="Bisseling T."/>
            <person name="Choisne N."/>
            <person name="Couloux A."/>
            <person name="Denny R."/>
            <person name="Deshpande S."/>
            <person name="Dai X."/>
            <person name="Doyle J.J."/>
            <person name="Dudez A.M."/>
            <person name="Farmer A.D."/>
            <person name="Fouteau S."/>
            <person name="Franken C."/>
            <person name="Gibelin C."/>
            <person name="Gish J."/>
            <person name="Goldstein S."/>
            <person name="Gonzalez A.J."/>
            <person name="Green P.J."/>
            <person name="Hallab A."/>
            <person name="Hartog M."/>
            <person name="Hua A."/>
            <person name="Humphray S.J."/>
            <person name="Jeong D.H."/>
            <person name="Jing Y."/>
            <person name="Jocker A."/>
            <person name="Kenton S.M."/>
            <person name="Kim D.J."/>
            <person name="Klee K."/>
            <person name="Lai H."/>
            <person name="Lang C."/>
            <person name="Lin S."/>
            <person name="Macmil S.L."/>
            <person name="Magdelenat G."/>
            <person name="Matthews L."/>
            <person name="McCorrison J."/>
            <person name="Monaghan E.L."/>
            <person name="Mun J.H."/>
            <person name="Najar F.Z."/>
            <person name="Nicholson C."/>
            <person name="Noirot C."/>
            <person name="O'Bleness M."/>
            <person name="Paule C.R."/>
            <person name="Poulain J."/>
            <person name="Prion F."/>
            <person name="Qin B."/>
            <person name="Qu C."/>
            <person name="Retzel E.F."/>
            <person name="Riddle C."/>
            <person name="Sallet E."/>
            <person name="Samain S."/>
            <person name="Samson N."/>
            <person name="Sanders I."/>
            <person name="Saurat O."/>
            <person name="Scarpelli C."/>
            <person name="Schiex T."/>
            <person name="Segurens B."/>
            <person name="Severin A.J."/>
            <person name="Sherrier D.J."/>
            <person name="Shi R."/>
            <person name="Sims S."/>
            <person name="Singer S.R."/>
            <person name="Sinharoy S."/>
            <person name="Sterck L."/>
            <person name="Viollet A."/>
            <person name="Wang B.B."/>
            <person name="Wang K."/>
            <person name="Wang M."/>
            <person name="Wang X."/>
            <person name="Warfsmann J."/>
            <person name="Weissenbach J."/>
            <person name="White D.D."/>
            <person name="White J.D."/>
            <person name="Wiley G.B."/>
            <person name="Wincker P."/>
            <person name="Xing Y."/>
            <person name="Yang L."/>
            <person name="Yao Z."/>
            <person name="Ying F."/>
            <person name="Zhai J."/>
            <person name="Zhou L."/>
            <person name="Zuber A."/>
            <person name="Denarie J."/>
            <person name="Dixon R.A."/>
            <person name="May G.D."/>
            <person name="Schwartz D.C."/>
            <person name="Rogers J."/>
            <person name="Quetier F."/>
            <person name="Town C.D."/>
            <person name="Roe B.A."/>
        </authorList>
    </citation>
    <scope>NUCLEOTIDE SEQUENCE [LARGE SCALE GENOMIC DNA]</scope>
    <source>
        <strain evidence="1">A17</strain>
        <strain evidence="2 3">cv. Jemalong A17</strain>
    </source>
</reference>
<keyword evidence="3" id="KW-1185">Reference proteome</keyword>
<sequence length="134" mass="15385">MAIAYKDWLEVLPLGQLPSFPQVYNKKVRPREIQERDFVPKKVLPFQPDSRGKWMPNYEGLCAKTLATMDVDKPASRCSQGILCQKIKVKRASASASRAVTLQKRNMAKHYGKDLYVEQDAVTVEKYKKKIKAR</sequence>
<name>G7KM23_MEDTR</name>
<evidence type="ECO:0000313" key="1">
    <source>
        <dbReference type="EMBL" id="AES75735.1"/>
    </source>
</evidence>
<protein>
    <submittedName>
        <fullName evidence="1 2">Uncharacterized protein</fullName>
    </submittedName>
</protein>
<accession>G7KM23</accession>
<dbReference type="PaxDb" id="3880-AES75735"/>
<dbReference type="EnsemblPlants" id="AES75735">
    <property type="protein sequence ID" value="AES75735"/>
    <property type="gene ID" value="MTR_6g055870"/>
</dbReference>
<proteinExistence type="predicted"/>
<organism evidence="1 3">
    <name type="scientific">Medicago truncatula</name>
    <name type="common">Barrel medic</name>
    <name type="synonym">Medicago tribuloides</name>
    <dbReference type="NCBI Taxonomy" id="3880"/>
    <lineage>
        <taxon>Eukaryota</taxon>
        <taxon>Viridiplantae</taxon>
        <taxon>Streptophyta</taxon>
        <taxon>Embryophyta</taxon>
        <taxon>Tracheophyta</taxon>
        <taxon>Spermatophyta</taxon>
        <taxon>Magnoliopsida</taxon>
        <taxon>eudicotyledons</taxon>
        <taxon>Gunneridae</taxon>
        <taxon>Pentapetalae</taxon>
        <taxon>rosids</taxon>
        <taxon>fabids</taxon>
        <taxon>Fabales</taxon>
        <taxon>Fabaceae</taxon>
        <taxon>Papilionoideae</taxon>
        <taxon>50 kb inversion clade</taxon>
        <taxon>NPAAA clade</taxon>
        <taxon>Hologalegina</taxon>
        <taxon>IRL clade</taxon>
        <taxon>Trifolieae</taxon>
        <taxon>Medicago</taxon>
    </lineage>
</organism>
<dbReference type="AlphaFoldDB" id="G7KM23"/>
<reference evidence="1 3" key="2">
    <citation type="journal article" date="2014" name="BMC Genomics">
        <title>An improved genome release (version Mt4.0) for the model legume Medicago truncatula.</title>
        <authorList>
            <person name="Tang H."/>
            <person name="Krishnakumar V."/>
            <person name="Bidwell S."/>
            <person name="Rosen B."/>
            <person name="Chan A."/>
            <person name="Zhou S."/>
            <person name="Gentzbittel L."/>
            <person name="Childs K.L."/>
            <person name="Yandell M."/>
            <person name="Gundlach H."/>
            <person name="Mayer K.F."/>
            <person name="Schwartz D.C."/>
            <person name="Town C.D."/>
        </authorList>
    </citation>
    <scope>GENOME REANNOTATION</scope>
    <source>
        <strain evidence="2 3">cv. Jemalong A17</strain>
    </source>
</reference>
<evidence type="ECO:0000313" key="3">
    <source>
        <dbReference type="Proteomes" id="UP000002051"/>
    </source>
</evidence>
<dbReference type="Proteomes" id="UP000002051">
    <property type="component" value="Chromosome 6"/>
</dbReference>
<dbReference type="EMBL" id="CM001222">
    <property type="protein sequence ID" value="AES75735.1"/>
    <property type="molecule type" value="Genomic_DNA"/>
</dbReference>
<gene>
    <name evidence="1" type="ordered locus">MTR_6g055870</name>
</gene>
<dbReference type="HOGENOM" id="CLU_156836_0_0_1"/>
<reference evidence="2" key="3">
    <citation type="submission" date="2015-04" db="UniProtKB">
        <authorList>
            <consortium name="EnsemblPlants"/>
        </authorList>
    </citation>
    <scope>IDENTIFICATION</scope>
    <source>
        <strain evidence="2">cv. Jemalong A17</strain>
    </source>
</reference>
<evidence type="ECO:0000313" key="2">
    <source>
        <dbReference type="EnsemblPlants" id="AES75735"/>
    </source>
</evidence>